<organism evidence="6 7">
    <name type="scientific">Pochonia chlamydosporia 170</name>
    <dbReference type="NCBI Taxonomy" id="1380566"/>
    <lineage>
        <taxon>Eukaryota</taxon>
        <taxon>Fungi</taxon>
        <taxon>Dikarya</taxon>
        <taxon>Ascomycota</taxon>
        <taxon>Pezizomycotina</taxon>
        <taxon>Sordariomycetes</taxon>
        <taxon>Hypocreomycetidae</taxon>
        <taxon>Hypocreales</taxon>
        <taxon>Clavicipitaceae</taxon>
        <taxon>Pochonia</taxon>
    </lineage>
</organism>
<feature type="region of interest" description="Disordered" evidence="4">
    <location>
        <begin position="1187"/>
        <end position="1229"/>
    </location>
</feature>
<dbReference type="PANTHER" id="PTHR12616">
    <property type="entry name" value="VACUOLAR PROTEIN SORTING VPS41"/>
    <property type="match status" value="1"/>
</dbReference>
<keyword evidence="7" id="KW-1185">Reference proteome</keyword>
<sequence>MTDQSDRATGNDRLESTLQIPPNISPENESDNGPETPVVSGSNTSVTVERTEPDPVTTIATSANAGRGSNHGPDDEDDEEEDEEGDDEDDDEEDEEPRLKYARLTQSLSGLYRNGDATSAFLVGGDKMIIGTHNGNIHVIQLPTLQPLRVYHAHSASVTSISTSPYPPPLSNDRSERPPPSQQPQAQPNLRPDASPASASRRPKGPAQLPRIPSNDIYVATSSMDGNVCIQSLLDMKDVHLRNFARPVQAVALSPEFKSDRTYLSGGLAGQLILTVGGGQGRSTSTTTGTAVAAASGWLGSMGLGTSSGKDTVLHSGEGTISSIKWSLSGKYVAWLNEYGIKLMRSKLHLESAESEGAWQRIGHYDRPQTEEWEAMASVWKGRLEWIDEQAIETDECRSSGDGAANLAISAPKKTVERLLVGWGGTIWIIHVHHGPTSDSGRNGHDKPFGRAEVAKILRMDCIISGISLYTPSTLLVLAFCPTDDDEDEQVPEQPTVSGHKSRLSSGSAGSEPAGGIRRRQNNHPPELRLIDLDSQMEVDKDRLGVSRFERLGPADYHLGVLPAQAAATAVASRGALEALAGFGNDMWNVAINPKSLFSSGASIMSRDSGDDAASVSKTGSTAGTIRRGQGKIPGPITIHPSLSKPGIKIFMHSPYDCILGTKRDLADHLQWLVEHEQYQQAWELLDENPDIVATTPEKPIDAGPATPSARQAAVEDFFDGDSAVASTQQDVHSQAIKEKRRIGELWIQQVIEDGNWRRAGEVCGQVLGTPDRWEKWVWTFAGAKHFDEITPYIPSQPMLPPLPTTIYEVVLGHYIQNDKPRFRELLDLWTTDLFDVSTITTALENQLKFRDVREDSIEDGEKGRDWSIVMESLARLYEAGGRHREALKVYIKLHDADSAFRLIRERHLAEAVADDIPGFIGLRVAPERMKQMTQQELVEATSEAITLLVDEAQHGLVRPDIVVEQLEAKKMNPYLHFYLKGLWRGQGIKEHSAENIERLVMDSQALVDSYADLAVHLFATYDRALLMEFLKASTSYTFEKAVQECEACSYHDELVYLYSKTGQMKRALYLIIDRLKNVQKAIEFAKEQDDPDLWNDLLDYSMDKPSFIRALLEQVGTTINPITLVRRIPEGLEIPGLREGLTHMMKEHELQHSISSGVAKVLRSELAAAQNDLRTGRQKGIKFEVVQPDGEDNPAVPSRGQAAAAAAERNAGEHPMGERAEHDHVVPQPGRCASCHEAFTEFEMEMILGFACGHVFHVSHLLELLHKGRKADVDLGAEPGETGRHSVGMKVMRARLLRDKVREGCPICH</sequence>
<evidence type="ECO:0000256" key="3">
    <source>
        <dbReference type="PROSITE-ProRule" id="PRU01006"/>
    </source>
</evidence>
<dbReference type="GO" id="GO:0016236">
    <property type="term" value="P:macroautophagy"/>
    <property type="evidence" value="ECO:0007669"/>
    <property type="project" value="TreeGrafter"/>
</dbReference>
<dbReference type="PANTHER" id="PTHR12616:SF1">
    <property type="entry name" value="VACUOLAR PROTEIN SORTING-ASSOCIATED PROTEIN 41 HOMOLOG"/>
    <property type="match status" value="1"/>
</dbReference>
<evidence type="ECO:0000313" key="7">
    <source>
        <dbReference type="Proteomes" id="UP000078397"/>
    </source>
</evidence>
<dbReference type="KEGG" id="pchm:VFPPC_07989"/>
<feature type="region of interest" description="Disordered" evidence="4">
    <location>
        <begin position="608"/>
        <end position="637"/>
    </location>
</feature>
<keyword evidence="2" id="KW-0653">Protein transport</keyword>
<dbReference type="OrthoDB" id="244107at2759"/>
<feature type="compositionally biased region" description="Low complexity" evidence="4">
    <location>
        <begin position="505"/>
        <end position="516"/>
    </location>
</feature>
<dbReference type="EMBL" id="LSBJ02000004">
    <property type="protein sequence ID" value="OAQ66438.1"/>
    <property type="molecule type" value="Genomic_DNA"/>
</dbReference>
<dbReference type="GO" id="GO:0030897">
    <property type="term" value="C:HOPS complex"/>
    <property type="evidence" value="ECO:0007669"/>
    <property type="project" value="TreeGrafter"/>
</dbReference>
<evidence type="ECO:0000256" key="2">
    <source>
        <dbReference type="ARBA" id="ARBA00022927"/>
    </source>
</evidence>
<gene>
    <name evidence="6" type="ORF">VFPPC_07989</name>
</gene>
<dbReference type="RefSeq" id="XP_018143525.1">
    <property type="nucleotide sequence ID" value="XM_018286767.1"/>
</dbReference>
<evidence type="ECO:0000313" key="6">
    <source>
        <dbReference type="EMBL" id="OAQ66438.1"/>
    </source>
</evidence>
<feature type="compositionally biased region" description="Polar residues" evidence="4">
    <location>
        <begin position="16"/>
        <end position="48"/>
    </location>
</feature>
<proteinExistence type="predicted"/>
<feature type="compositionally biased region" description="Acidic residues" evidence="4">
    <location>
        <begin position="74"/>
        <end position="96"/>
    </location>
</feature>
<dbReference type="Gene3D" id="1.25.40.10">
    <property type="entry name" value="Tetratricopeptide repeat domain"/>
    <property type="match status" value="1"/>
</dbReference>
<dbReference type="InterPro" id="IPR015943">
    <property type="entry name" value="WD40/YVTN_repeat-like_dom_sf"/>
</dbReference>
<reference evidence="6 7" key="1">
    <citation type="journal article" date="2016" name="PLoS Pathog.">
        <title>Biosynthesis of antibiotic leucinostatins in bio-control fungus Purpureocillium lilacinum and their inhibition on phytophthora revealed by genome mining.</title>
        <authorList>
            <person name="Wang G."/>
            <person name="Liu Z."/>
            <person name="Lin R."/>
            <person name="Li E."/>
            <person name="Mao Z."/>
            <person name="Ling J."/>
            <person name="Yang Y."/>
            <person name="Yin W.B."/>
            <person name="Xie B."/>
        </authorList>
    </citation>
    <scope>NUCLEOTIDE SEQUENCE [LARGE SCALE GENOMIC DNA]</scope>
    <source>
        <strain evidence="6">170</strain>
    </source>
</reference>
<feature type="domain" description="Vps41 beta-propeller" evidence="5">
    <location>
        <begin position="416"/>
        <end position="565"/>
    </location>
</feature>
<feature type="region of interest" description="Disordered" evidence="4">
    <location>
        <begin position="158"/>
        <end position="213"/>
    </location>
</feature>
<dbReference type="GeneID" id="28850761"/>
<protein>
    <submittedName>
        <fullName evidence="6">Vacuolar assembly protein</fullName>
    </submittedName>
</protein>
<feature type="region of interest" description="Disordered" evidence="4">
    <location>
        <begin position="1"/>
        <end position="99"/>
    </location>
</feature>
<dbReference type="Pfam" id="PF23411">
    <property type="entry name" value="Beta-prop_Vps41"/>
    <property type="match status" value="2"/>
</dbReference>
<dbReference type="InterPro" id="IPR036322">
    <property type="entry name" value="WD40_repeat_dom_sf"/>
</dbReference>
<keyword evidence="1" id="KW-0813">Transport</keyword>
<dbReference type="InterPro" id="IPR000547">
    <property type="entry name" value="Clathrin_H-chain/VPS_repeat"/>
</dbReference>
<dbReference type="PROSITE" id="PS50236">
    <property type="entry name" value="CHCR"/>
    <property type="match status" value="1"/>
</dbReference>
<evidence type="ECO:0000256" key="1">
    <source>
        <dbReference type="ARBA" id="ARBA00022448"/>
    </source>
</evidence>
<dbReference type="GO" id="GO:0034058">
    <property type="term" value="P:endosomal vesicle fusion"/>
    <property type="evidence" value="ECO:0007669"/>
    <property type="project" value="TreeGrafter"/>
</dbReference>
<feature type="region of interest" description="Disordered" evidence="4">
    <location>
        <begin position="485"/>
        <end position="526"/>
    </location>
</feature>
<dbReference type="InterPro" id="IPR011990">
    <property type="entry name" value="TPR-like_helical_dom_sf"/>
</dbReference>
<evidence type="ECO:0000259" key="5">
    <source>
        <dbReference type="Pfam" id="PF23411"/>
    </source>
</evidence>
<comment type="caution">
    <text evidence="6">The sequence shown here is derived from an EMBL/GenBank/DDBJ whole genome shotgun (WGS) entry which is preliminary data.</text>
</comment>
<dbReference type="Pfam" id="PF23556">
    <property type="entry name" value="TPR_Vps41"/>
    <property type="match status" value="1"/>
</dbReference>
<dbReference type="SMART" id="SM00299">
    <property type="entry name" value="CLH"/>
    <property type="match status" value="1"/>
</dbReference>
<dbReference type="GO" id="GO:0005770">
    <property type="term" value="C:late endosome"/>
    <property type="evidence" value="ECO:0007669"/>
    <property type="project" value="TreeGrafter"/>
</dbReference>
<dbReference type="GO" id="GO:0009267">
    <property type="term" value="P:cellular response to starvation"/>
    <property type="evidence" value="ECO:0007669"/>
    <property type="project" value="TreeGrafter"/>
</dbReference>
<dbReference type="STRING" id="1380566.A0A179FMB8"/>
<dbReference type="SUPFAM" id="SSF50978">
    <property type="entry name" value="WD40 repeat-like"/>
    <property type="match status" value="1"/>
</dbReference>
<feature type="domain" description="Vps41 beta-propeller" evidence="5">
    <location>
        <begin position="217"/>
        <end position="276"/>
    </location>
</feature>
<dbReference type="GO" id="GO:0006623">
    <property type="term" value="P:protein targeting to vacuole"/>
    <property type="evidence" value="ECO:0007669"/>
    <property type="project" value="InterPro"/>
</dbReference>
<dbReference type="InterPro" id="IPR057780">
    <property type="entry name" value="Beta-prop_Vps41"/>
</dbReference>
<feature type="compositionally biased region" description="Basic and acidic residues" evidence="4">
    <location>
        <begin position="1211"/>
        <end position="1226"/>
    </location>
</feature>
<dbReference type="Proteomes" id="UP000078397">
    <property type="component" value="Unassembled WGS sequence"/>
</dbReference>
<name>A0A179FMB8_METCM</name>
<dbReference type="Gene3D" id="2.130.10.10">
    <property type="entry name" value="YVTN repeat-like/Quinoprotein amine dehydrogenase"/>
    <property type="match status" value="1"/>
</dbReference>
<feature type="repeat" description="CHCR" evidence="3">
    <location>
        <begin position="951"/>
        <end position="1111"/>
    </location>
</feature>
<evidence type="ECO:0000256" key="4">
    <source>
        <dbReference type="SAM" id="MobiDB-lite"/>
    </source>
</evidence>
<accession>A0A179FMB8</accession>
<feature type="compositionally biased region" description="Basic and acidic residues" evidence="4">
    <location>
        <begin position="1"/>
        <end position="15"/>
    </location>
</feature>
<dbReference type="InterPro" id="IPR045111">
    <property type="entry name" value="Vps41/Vps8"/>
</dbReference>